<protein>
    <recommendedName>
        <fullName evidence="3">HTH cro/C1-type domain-containing protein</fullName>
    </recommendedName>
</protein>
<dbReference type="Proteomes" id="UP000465712">
    <property type="component" value="Unassembled WGS sequence"/>
</dbReference>
<comment type="caution">
    <text evidence="1">The sequence shown here is derived from an EMBL/GenBank/DDBJ whole genome shotgun (WGS) entry which is preliminary data.</text>
</comment>
<reference evidence="1 2" key="1">
    <citation type="submission" date="2017-05" db="EMBL/GenBank/DDBJ databases">
        <title>High clonality and local adaptation shapes Vibrionaceae linages within an endangered oasis.</title>
        <authorList>
            <person name="Vazquez-Rosas-Landa M."/>
        </authorList>
    </citation>
    <scope>NUCLEOTIDE SEQUENCE [LARGE SCALE GENOMIC DNA]</scope>
    <source>
        <strain evidence="1 2">P46_P4S1P180</strain>
    </source>
</reference>
<evidence type="ECO:0008006" key="3">
    <source>
        <dbReference type="Google" id="ProtNLM"/>
    </source>
</evidence>
<sequence length="86" mass="9803">MITTLQLLDELKRVRKLPSDYAAAKYLGISQQAVSKWRTGSPMGEDMAEKIAFDLELDIDIVMLSNMAERRKHKREEFKKSSSDAA</sequence>
<dbReference type="Gene3D" id="1.10.260.40">
    <property type="entry name" value="lambda repressor-like DNA-binding domains"/>
    <property type="match status" value="1"/>
</dbReference>
<dbReference type="EMBL" id="WXWW01000297">
    <property type="protein sequence ID" value="NAW67657.1"/>
    <property type="molecule type" value="Genomic_DNA"/>
</dbReference>
<gene>
    <name evidence="1" type="ORF">CAG72_20935</name>
</gene>
<dbReference type="SUPFAM" id="SSF47413">
    <property type="entry name" value="lambda repressor-like DNA-binding domains"/>
    <property type="match status" value="1"/>
</dbReference>
<evidence type="ECO:0000313" key="1">
    <source>
        <dbReference type="EMBL" id="NAW67657.1"/>
    </source>
</evidence>
<dbReference type="RefSeq" id="WP_161446857.1">
    <property type="nucleotide sequence ID" value="NZ_WXWW01000297.1"/>
</dbReference>
<organism evidence="1 2">
    <name type="scientific">Photobacterium halotolerans</name>
    <dbReference type="NCBI Taxonomy" id="265726"/>
    <lineage>
        <taxon>Bacteria</taxon>
        <taxon>Pseudomonadati</taxon>
        <taxon>Pseudomonadota</taxon>
        <taxon>Gammaproteobacteria</taxon>
        <taxon>Vibrionales</taxon>
        <taxon>Vibrionaceae</taxon>
        <taxon>Photobacterium</taxon>
    </lineage>
</organism>
<dbReference type="GO" id="GO:0003677">
    <property type="term" value="F:DNA binding"/>
    <property type="evidence" value="ECO:0007669"/>
    <property type="project" value="InterPro"/>
</dbReference>
<evidence type="ECO:0000313" key="2">
    <source>
        <dbReference type="Proteomes" id="UP000465712"/>
    </source>
</evidence>
<dbReference type="InterPro" id="IPR010982">
    <property type="entry name" value="Lambda_DNA-bd_dom_sf"/>
</dbReference>
<accession>A0A7X4WFW9</accession>
<proteinExistence type="predicted"/>
<dbReference type="AlphaFoldDB" id="A0A7X4WFW9"/>
<name>A0A7X4WFW9_9GAMM</name>